<dbReference type="EMBL" id="LSBJ02000004">
    <property type="protein sequence ID" value="OWT42920.1"/>
    <property type="molecule type" value="Genomic_DNA"/>
</dbReference>
<reference evidence="1 2" key="1">
    <citation type="journal article" date="2016" name="PLoS Pathog.">
        <title>Biosynthesis of antibiotic leucinostatins in bio-control fungus Purpureocillium lilacinum and their inhibition on phytophthora revealed by genome mining.</title>
        <authorList>
            <person name="Wang G."/>
            <person name="Liu Z."/>
            <person name="Lin R."/>
            <person name="Li E."/>
            <person name="Mao Z."/>
            <person name="Ling J."/>
            <person name="Yang Y."/>
            <person name="Yin W.B."/>
            <person name="Xie B."/>
        </authorList>
    </citation>
    <scope>NUCLEOTIDE SEQUENCE [LARGE SCALE GENOMIC DNA]</scope>
    <source>
        <strain evidence="1">170</strain>
    </source>
</reference>
<organism evidence="1 2">
    <name type="scientific">Pochonia chlamydosporia 170</name>
    <dbReference type="NCBI Taxonomy" id="1380566"/>
    <lineage>
        <taxon>Eukaryota</taxon>
        <taxon>Fungi</taxon>
        <taxon>Dikarya</taxon>
        <taxon>Ascomycota</taxon>
        <taxon>Pezizomycotina</taxon>
        <taxon>Sordariomycetes</taxon>
        <taxon>Hypocreomycetidae</taxon>
        <taxon>Hypocreales</taxon>
        <taxon>Clavicipitaceae</taxon>
        <taxon>Pochonia</taxon>
    </lineage>
</organism>
<dbReference type="KEGG" id="pchm:VFPPC_17887"/>
<dbReference type="AlphaFoldDB" id="A0A219AQ53"/>
<evidence type="ECO:0000313" key="2">
    <source>
        <dbReference type="Proteomes" id="UP000078397"/>
    </source>
</evidence>
<accession>A0A219AQ53</accession>
<name>A0A219AQ53_METCM</name>
<comment type="caution">
    <text evidence="1">The sequence shown here is derived from an EMBL/GenBank/DDBJ whole genome shotgun (WGS) entry which is preliminary data.</text>
</comment>
<dbReference type="Proteomes" id="UP000078397">
    <property type="component" value="Unassembled WGS sequence"/>
</dbReference>
<protein>
    <submittedName>
        <fullName evidence="1">Uncharacterized protein</fullName>
    </submittedName>
</protein>
<gene>
    <name evidence="1" type="ORF">VFPPC_17887</name>
</gene>
<proteinExistence type="predicted"/>
<dbReference type="RefSeq" id="XP_022285385.1">
    <property type="nucleotide sequence ID" value="XM_022429561.1"/>
</dbReference>
<evidence type="ECO:0000313" key="1">
    <source>
        <dbReference type="EMBL" id="OWT42920.1"/>
    </source>
</evidence>
<keyword evidence="2" id="KW-1185">Reference proteome</keyword>
<dbReference type="GeneID" id="33936788"/>
<sequence length="72" mass="8110">MRHFPPTAAERSKRTAVVAVVEASLTIRYCCEGYHDQRQACMYYVPCTFSTSLQVRLGKAEELVIVIASDEI</sequence>